<keyword evidence="1" id="KW-0964">Secreted</keyword>
<dbReference type="EMBL" id="JACGWJ010000021">
    <property type="protein sequence ID" value="KAL0334605.1"/>
    <property type="molecule type" value="Genomic_DNA"/>
</dbReference>
<dbReference type="InterPro" id="IPR004265">
    <property type="entry name" value="Dirigent"/>
</dbReference>
<evidence type="ECO:0000256" key="1">
    <source>
        <dbReference type="RuleBase" id="RU363099"/>
    </source>
</evidence>
<reference evidence="2" key="2">
    <citation type="journal article" date="2024" name="Plant">
        <title>Genomic evolution and insights into agronomic trait innovations of Sesamum species.</title>
        <authorList>
            <person name="Miao H."/>
            <person name="Wang L."/>
            <person name="Qu L."/>
            <person name="Liu H."/>
            <person name="Sun Y."/>
            <person name="Le M."/>
            <person name="Wang Q."/>
            <person name="Wei S."/>
            <person name="Zheng Y."/>
            <person name="Lin W."/>
            <person name="Duan Y."/>
            <person name="Cao H."/>
            <person name="Xiong S."/>
            <person name="Wang X."/>
            <person name="Wei L."/>
            <person name="Li C."/>
            <person name="Ma Q."/>
            <person name="Ju M."/>
            <person name="Zhao R."/>
            <person name="Li G."/>
            <person name="Mu C."/>
            <person name="Tian Q."/>
            <person name="Mei H."/>
            <person name="Zhang T."/>
            <person name="Gao T."/>
            <person name="Zhang H."/>
        </authorList>
    </citation>
    <scope>NUCLEOTIDE SEQUENCE</scope>
    <source>
        <strain evidence="2">G02</strain>
    </source>
</reference>
<reference evidence="2" key="1">
    <citation type="submission" date="2020-06" db="EMBL/GenBank/DDBJ databases">
        <authorList>
            <person name="Li T."/>
            <person name="Hu X."/>
            <person name="Zhang T."/>
            <person name="Song X."/>
            <person name="Zhang H."/>
            <person name="Dai N."/>
            <person name="Sheng W."/>
            <person name="Hou X."/>
            <person name="Wei L."/>
        </authorList>
    </citation>
    <scope>NUCLEOTIDE SEQUENCE</scope>
    <source>
        <strain evidence="2">G02</strain>
        <tissue evidence="2">Leaf</tissue>
    </source>
</reference>
<accession>A0AAW2MSD7</accession>
<gene>
    <name evidence="2" type="ORF">Sradi_4672400</name>
</gene>
<organism evidence="2">
    <name type="scientific">Sesamum radiatum</name>
    <name type="common">Black benniseed</name>
    <dbReference type="NCBI Taxonomy" id="300843"/>
    <lineage>
        <taxon>Eukaryota</taxon>
        <taxon>Viridiplantae</taxon>
        <taxon>Streptophyta</taxon>
        <taxon>Embryophyta</taxon>
        <taxon>Tracheophyta</taxon>
        <taxon>Spermatophyta</taxon>
        <taxon>Magnoliopsida</taxon>
        <taxon>eudicotyledons</taxon>
        <taxon>Gunneridae</taxon>
        <taxon>Pentapetalae</taxon>
        <taxon>asterids</taxon>
        <taxon>lamiids</taxon>
        <taxon>Lamiales</taxon>
        <taxon>Pedaliaceae</taxon>
        <taxon>Sesamum</taxon>
    </lineage>
</organism>
<comment type="subcellular location">
    <subcellularLocation>
        <location evidence="1">Secreted</location>
        <location evidence="1">Extracellular space</location>
        <location evidence="1">Apoplast</location>
    </subcellularLocation>
</comment>
<name>A0AAW2MSD7_SESRA</name>
<keyword evidence="1" id="KW-0052">Apoplast</keyword>
<feature type="signal peptide" evidence="1">
    <location>
        <begin position="1"/>
        <end position="19"/>
    </location>
</feature>
<evidence type="ECO:0000313" key="2">
    <source>
        <dbReference type="EMBL" id="KAL0334605.1"/>
    </source>
</evidence>
<dbReference type="GO" id="GO:0048046">
    <property type="term" value="C:apoplast"/>
    <property type="evidence" value="ECO:0007669"/>
    <property type="project" value="UniProtKB-SubCell"/>
</dbReference>
<dbReference type="Pfam" id="PF03018">
    <property type="entry name" value="Dirigent"/>
    <property type="match status" value="1"/>
</dbReference>
<dbReference type="AlphaFoldDB" id="A0AAW2MSD7"/>
<protein>
    <recommendedName>
        <fullName evidence="1">Dirigent protein</fullName>
    </recommendedName>
</protein>
<comment type="similarity">
    <text evidence="1">Belongs to the plant dirigent protein family.</text>
</comment>
<comment type="subunit">
    <text evidence="1">Homodimer.</text>
</comment>
<feature type="chain" id="PRO_5043107658" description="Dirigent protein" evidence="1">
    <location>
        <begin position="20"/>
        <end position="146"/>
    </location>
</feature>
<keyword evidence="1" id="KW-0732">Signal</keyword>
<proteinExistence type="inferred from homology"/>
<comment type="caution">
    <text evidence="2">The sequence shown here is derived from an EMBL/GenBank/DDBJ whole genome shotgun (WGS) entry which is preliminary data.</text>
</comment>
<sequence length="146" mass="15973">MAKELLILLILMMVTSSFSTGIYASLDTREVGSWFQTMGCNGNEMTAKLHFYIQDFISGRNETVYEVARASITSTSPTSFGLVQVLDDVMTGGPDMNSKPLGRFQGFFAVSDLRTTAYTLDHVGAGPHEGKHDQYCGQESNNAART</sequence>
<comment type="function">
    <text evidence="1">Dirigent proteins impart stereoselectivity on the phenoxy radical-coupling reaction, yielding optically active lignans from two molecules of coniferyl alcohol in the biosynthesis of lignans, flavonolignans, and alkaloids and thus plays a central role in plant secondary metabolism.</text>
</comment>
<dbReference type="PANTHER" id="PTHR21495">
    <property type="entry name" value="NUCLEOPORIN-RELATED"/>
    <property type="match status" value="1"/>
</dbReference>